<dbReference type="EMBL" id="CM016559">
    <property type="protein sequence ID" value="TKW01756.1"/>
    <property type="molecule type" value="Genomic_DNA"/>
</dbReference>
<dbReference type="Gramene" id="TKW01756">
    <property type="protein sequence ID" value="TKW01756"/>
    <property type="gene ID" value="SEVIR_8G199566v2"/>
</dbReference>
<organism evidence="1 2">
    <name type="scientific">Setaria viridis</name>
    <name type="common">Green bristlegrass</name>
    <name type="synonym">Setaria italica subsp. viridis</name>
    <dbReference type="NCBI Taxonomy" id="4556"/>
    <lineage>
        <taxon>Eukaryota</taxon>
        <taxon>Viridiplantae</taxon>
        <taxon>Streptophyta</taxon>
        <taxon>Embryophyta</taxon>
        <taxon>Tracheophyta</taxon>
        <taxon>Spermatophyta</taxon>
        <taxon>Magnoliopsida</taxon>
        <taxon>Liliopsida</taxon>
        <taxon>Poales</taxon>
        <taxon>Poaceae</taxon>
        <taxon>PACMAD clade</taxon>
        <taxon>Panicoideae</taxon>
        <taxon>Panicodae</taxon>
        <taxon>Paniceae</taxon>
        <taxon>Cenchrinae</taxon>
        <taxon>Setaria</taxon>
    </lineage>
</organism>
<evidence type="ECO:0000313" key="2">
    <source>
        <dbReference type="Proteomes" id="UP000298652"/>
    </source>
</evidence>
<dbReference type="AlphaFoldDB" id="A0A4V6D3G5"/>
<dbReference type="Proteomes" id="UP000298652">
    <property type="component" value="Chromosome 8"/>
</dbReference>
<reference evidence="1" key="1">
    <citation type="submission" date="2019-03" db="EMBL/GenBank/DDBJ databases">
        <title>WGS assembly of Setaria viridis.</title>
        <authorList>
            <person name="Huang P."/>
            <person name="Jenkins J."/>
            <person name="Grimwood J."/>
            <person name="Barry K."/>
            <person name="Healey A."/>
            <person name="Mamidi S."/>
            <person name="Sreedasyam A."/>
            <person name="Shu S."/>
            <person name="Feldman M."/>
            <person name="Wu J."/>
            <person name="Yu Y."/>
            <person name="Chen C."/>
            <person name="Johnson J."/>
            <person name="Rokhsar D."/>
            <person name="Baxter I."/>
            <person name="Schmutz J."/>
            <person name="Brutnell T."/>
            <person name="Kellogg E."/>
        </authorList>
    </citation>
    <scope>NUCLEOTIDE SEQUENCE [LARGE SCALE GENOMIC DNA]</scope>
</reference>
<proteinExistence type="predicted"/>
<keyword evidence="2" id="KW-1185">Reference proteome</keyword>
<evidence type="ECO:0000313" key="1">
    <source>
        <dbReference type="EMBL" id="TKW01756.1"/>
    </source>
</evidence>
<gene>
    <name evidence="1" type="ORF">SEVIR_8G199566v2</name>
</gene>
<accession>A0A4V6D3G5</accession>
<name>A0A4V6D3G5_SETVI</name>
<protein>
    <submittedName>
        <fullName evidence="1">Uncharacterized protein</fullName>
    </submittedName>
</protein>
<sequence>MDPIYKESSPSRLRLQVLESLYNRGRCTHCKSRKKAI</sequence>